<proteinExistence type="predicted"/>
<keyword evidence="2" id="KW-1185">Reference proteome</keyword>
<evidence type="ECO:0000313" key="2">
    <source>
        <dbReference type="Proteomes" id="UP000621492"/>
    </source>
</evidence>
<gene>
    <name evidence="1" type="ORF">GCM10011409_41230</name>
</gene>
<evidence type="ECO:0000313" key="1">
    <source>
        <dbReference type="EMBL" id="GGB59555.1"/>
    </source>
</evidence>
<organism evidence="1 2">
    <name type="scientific">Lentibacillus populi</name>
    <dbReference type="NCBI Taxonomy" id="1827502"/>
    <lineage>
        <taxon>Bacteria</taxon>
        <taxon>Bacillati</taxon>
        <taxon>Bacillota</taxon>
        <taxon>Bacilli</taxon>
        <taxon>Bacillales</taxon>
        <taxon>Bacillaceae</taxon>
        <taxon>Lentibacillus</taxon>
    </lineage>
</organism>
<reference evidence="1" key="1">
    <citation type="journal article" date="2014" name="Int. J. Syst. Evol. Microbiol.">
        <title>Complete genome sequence of Corynebacterium casei LMG S-19264T (=DSM 44701T), isolated from a smear-ripened cheese.</title>
        <authorList>
            <consortium name="US DOE Joint Genome Institute (JGI-PGF)"/>
            <person name="Walter F."/>
            <person name="Albersmeier A."/>
            <person name="Kalinowski J."/>
            <person name="Ruckert C."/>
        </authorList>
    </citation>
    <scope>NUCLEOTIDE SEQUENCE</scope>
    <source>
        <strain evidence="1">CGMCC 1.15454</strain>
    </source>
</reference>
<dbReference type="EMBL" id="BMJD01000055">
    <property type="protein sequence ID" value="GGB59555.1"/>
    <property type="molecule type" value="Genomic_DNA"/>
</dbReference>
<accession>A0A9W5X7E0</accession>
<comment type="caution">
    <text evidence="1">The sequence shown here is derived from an EMBL/GenBank/DDBJ whole genome shotgun (WGS) entry which is preliminary data.</text>
</comment>
<name>A0A9W5X7E0_9BACI</name>
<dbReference type="AlphaFoldDB" id="A0A9W5X7E0"/>
<sequence>MGKLITSTPGLAWAVEGNKNNKQQRLSLIRMKKITLFPSDFPVYQCMNFFYSVPAWPFFK</sequence>
<dbReference type="Proteomes" id="UP000621492">
    <property type="component" value="Unassembled WGS sequence"/>
</dbReference>
<reference evidence="1" key="2">
    <citation type="submission" date="2020-09" db="EMBL/GenBank/DDBJ databases">
        <authorList>
            <person name="Sun Q."/>
            <person name="Zhou Y."/>
        </authorList>
    </citation>
    <scope>NUCLEOTIDE SEQUENCE</scope>
    <source>
        <strain evidence="1">CGMCC 1.15454</strain>
    </source>
</reference>
<protein>
    <submittedName>
        <fullName evidence="1">Uncharacterized protein</fullName>
    </submittedName>
</protein>